<gene>
    <name evidence="1" type="ORF">AYBTSS11_LOCUS17565</name>
</gene>
<dbReference type="AlphaFoldDB" id="A0AA86VEQ4"/>
<name>A0AA86VEQ4_9FABA</name>
<keyword evidence="2" id="KW-1185">Reference proteome</keyword>
<evidence type="ECO:0000313" key="2">
    <source>
        <dbReference type="Proteomes" id="UP001189624"/>
    </source>
</evidence>
<reference evidence="1" key="1">
    <citation type="submission" date="2023-10" db="EMBL/GenBank/DDBJ databases">
        <authorList>
            <person name="Domelevo Entfellner J.-B."/>
        </authorList>
    </citation>
    <scope>NUCLEOTIDE SEQUENCE</scope>
</reference>
<sequence>MAVARVYNVNLLKYFLDGNLLLSEDPGMLSVLKKIGCSELGHTQLFDAQDGKSNFK</sequence>
<accession>A0AA86VEQ4</accession>
<evidence type="ECO:0000313" key="1">
    <source>
        <dbReference type="EMBL" id="CAJ1958116.1"/>
    </source>
</evidence>
<protein>
    <submittedName>
        <fullName evidence="1">Uncharacterized protein</fullName>
    </submittedName>
</protein>
<proteinExistence type="predicted"/>
<dbReference type="Gramene" id="rna-AYBTSS11_LOCUS17565">
    <property type="protein sequence ID" value="CAJ1958116.1"/>
    <property type="gene ID" value="gene-AYBTSS11_LOCUS17565"/>
</dbReference>
<dbReference type="Proteomes" id="UP001189624">
    <property type="component" value="Chromosome 5"/>
</dbReference>
<organism evidence="1 2">
    <name type="scientific">Sphenostylis stenocarpa</name>
    <dbReference type="NCBI Taxonomy" id="92480"/>
    <lineage>
        <taxon>Eukaryota</taxon>
        <taxon>Viridiplantae</taxon>
        <taxon>Streptophyta</taxon>
        <taxon>Embryophyta</taxon>
        <taxon>Tracheophyta</taxon>
        <taxon>Spermatophyta</taxon>
        <taxon>Magnoliopsida</taxon>
        <taxon>eudicotyledons</taxon>
        <taxon>Gunneridae</taxon>
        <taxon>Pentapetalae</taxon>
        <taxon>rosids</taxon>
        <taxon>fabids</taxon>
        <taxon>Fabales</taxon>
        <taxon>Fabaceae</taxon>
        <taxon>Papilionoideae</taxon>
        <taxon>50 kb inversion clade</taxon>
        <taxon>NPAAA clade</taxon>
        <taxon>indigoferoid/millettioid clade</taxon>
        <taxon>Phaseoleae</taxon>
        <taxon>Sphenostylis</taxon>
    </lineage>
</organism>
<dbReference type="EMBL" id="OY731402">
    <property type="protein sequence ID" value="CAJ1958116.1"/>
    <property type="molecule type" value="Genomic_DNA"/>
</dbReference>